<dbReference type="STRING" id="1796606.A2G96_19915"/>
<keyword evidence="2" id="KW-1185">Reference proteome</keyword>
<organism evidence="1 2">
    <name type="scientific">Cupriavidus nantongensis</name>
    <dbReference type="NCBI Taxonomy" id="1796606"/>
    <lineage>
        <taxon>Bacteria</taxon>
        <taxon>Pseudomonadati</taxon>
        <taxon>Pseudomonadota</taxon>
        <taxon>Betaproteobacteria</taxon>
        <taxon>Burkholderiales</taxon>
        <taxon>Burkholderiaceae</taxon>
        <taxon>Cupriavidus</taxon>
    </lineage>
</organism>
<dbReference type="AlphaFoldDB" id="A0A142JP33"/>
<proteinExistence type="predicted"/>
<name>A0A142JP33_9BURK</name>
<dbReference type="OrthoDB" id="6623806at2"/>
<gene>
    <name evidence="1" type="ORF">A2G96_19915</name>
</gene>
<dbReference type="KEGG" id="cnan:A2G96_19915"/>
<dbReference type="RefSeq" id="WP_062801770.1">
    <property type="nucleotide sequence ID" value="NZ_CP014844.1"/>
</dbReference>
<accession>A0A142JP33</accession>
<dbReference type="EMBL" id="CP014844">
    <property type="protein sequence ID" value="AMR79845.1"/>
    <property type="molecule type" value="Genomic_DNA"/>
</dbReference>
<evidence type="ECO:0000313" key="1">
    <source>
        <dbReference type="EMBL" id="AMR79845.1"/>
    </source>
</evidence>
<reference evidence="1 2" key="1">
    <citation type="submission" date="2016-03" db="EMBL/GenBank/DDBJ databases">
        <title>Complete genome sequence of a novel chlorpyrifos degrading bacterium, Cupriavidus nantongensis sp. X1.</title>
        <authorList>
            <person name="Fang L."/>
        </authorList>
    </citation>
    <scope>NUCLEOTIDE SEQUENCE [LARGE SCALE GENOMIC DNA]</scope>
    <source>
        <strain evidence="1 2">X1</strain>
    </source>
</reference>
<dbReference type="Proteomes" id="UP000075238">
    <property type="component" value="Chromosome 1"/>
</dbReference>
<sequence>MLTLSEAQWQALRKTEARNFVRAVCEQFLARRPELLLEPGKDEVLGRMLAGHDLAARIGLQSTPHIVKLLYLCADAPQLAADEQVQMYLLKPGASPELRLDDLSAVIAYVLNEIGKGIPPA</sequence>
<protein>
    <submittedName>
        <fullName evidence="1">Uncharacterized protein</fullName>
    </submittedName>
</protein>
<evidence type="ECO:0000313" key="2">
    <source>
        <dbReference type="Proteomes" id="UP000075238"/>
    </source>
</evidence>